<accession>A0A4W3JJZ4</accession>
<dbReference type="InterPro" id="IPR000101">
    <property type="entry name" value="GGT_peptidase"/>
</dbReference>
<feature type="binding site" evidence="2">
    <location>
        <position position="570"/>
    </location>
    <ligand>
        <name>L-glutamate</name>
        <dbReference type="ChEBI" id="CHEBI:29985"/>
    </ligand>
</feature>
<dbReference type="Gene3D" id="1.10.246.230">
    <property type="match status" value="1"/>
</dbReference>
<reference evidence="4" key="4">
    <citation type="submission" date="2025-08" db="UniProtKB">
        <authorList>
            <consortium name="Ensembl"/>
        </authorList>
    </citation>
    <scope>IDENTIFICATION</scope>
</reference>
<keyword evidence="3" id="KW-0012">Acyltransferase</keyword>
<comment type="function">
    <text evidence="3">Cleaves the gamma-glutamyl peptide bond of glutathione and glutathione conjugates.</text>
</comment>
<dbReference type="InterPro" id="IPR029055">
    <property type="entry name" value="Ntn_hydrolases_N"/>
</dbReference>
<dbReference type="GO" id="GO:0103068">
    <property type="term" value="F:leukotriene C4 gamma-glutamyl transferase activity"/>
    <property type="evidence" value="ECO:0007669"/>
    <property type="project" value="UniProtKB-EC"/>
</dbReference>
<dbReference type="EC" id="3.4.19.13" evidence="3"/>
<dbReference type="InterPro" id="IPR043137">
    <property type="entry name" value="GGT_ssub_C"/>
</dbReference>
<keyword evidence="5" id="KW-1185">Reference proteome</keyword>
<evidence type="ECO:0000256" key="3">
    <source>
        <dbReference type="RuleBase" id="RU368068"/>
    </source>
</evidence>
<dbReference type="Proteomes" id="UP000314986">
    <property type="component" value="Unassembled WGS sequence"/>
</dbReference>
<proteinExistence type="inferred from homology"/>
<reference evidence="4" key="5">
    <citation type="submission" date="2025-09" db="UniProtKB">
        <authorList>
            <consortium name="Ensembl"/>
        </authorList>
    </citation>
    <scope>IDENTIFICATION</scope>
</reference>
<comment type="subcellular location">
    <subcellularLocation>
        <location evidence="3">Membrane</location>
        <topology evidence="3">Single-pass type II membrane protein</topology>
    </subcellularLocation>
</comment>
<name>A0A4W3JJZ4_CALMI</name>
<comment type="catalytic activity">
    <reaction evidence="3">
        <text>an N-terminal (5-L-glutamyl)-[peptide] + an alpha-amino acid = 5-L-glutamyl amino acid + an N-terminal L-alpha-aminoacyl-[peptide]</text>
        <dbReference type="Rhea" id="RHEA:23904"/>
        <dbReference type="Rhea" id="RHEA-COMP:9780"/>
        <dbReference type="Rhea" id="RHEA-COMP:9795"/>
        <dbReference type="ChEBI" id="CHEBI:77644"/>
        <dbReference type="ChEBI" id="CHEBI:78597"/>
        <dbReference type="ChEBI" id="CHEBI:78599"/>
        <dbReference type="ChEBI" id="CHEBI:78608"/>
        <dbReference type="EC" id="2.3.2.2"/>
    </reaction>
</comment>
<feature type="binding site" evidence="2">
    <location>
        <position position="206"/>
    </location>
    <ligand>
        <name>L-glutamate</name>
        <dbReference type="ChEBI" id="CHEBI:29985"/>
    </ligand>
</feature>
<evidence type="ECO:0000313" key="4">
    <source>
        <dbReference type="Ensembl" id="ENSCMIP00000038378.1"/>
    </source>
</evidence>
<dbReference type="GO" id="GO:0006751">
    <property type="term" value="P:glutathione catabolic process"/>
    <property type="evidence" value="ECO:0007669"/>
    <property type="project" value="UniProtKB-UniRule"/>
</dbReference>
<dbReference type="SUPFAM" id="SSF56235">
    <property type="entry name" value="N-terminal nucleophile aminohydrolases (Ntn hydrolases)"/>
    <property type="match status" value="1"/>
</dbReference>
<dbReference type="GO" id="GO:0005886">
    <property type="term" value="C:plasma membrane"/>
    <property type="evidence" value="ECO:0007669"/>
    <property type="project" value="TreeGrafter"/>
</dbReference>
<dbReference type="PANTHER" id="PTHR11686:SF54">
    <property type="entry name" value="GLUTATHIONE HYDROLASE 7"/>
    <property type="match status" value="1"/>
</dbReference>
<dbReference type="AlphaFoldDB" id="A0A4W3JJZ4"/>
<dbReference type="EC" id="2.3.2.2" evidence="3"/>
<keyword evidence="3" id="KW-0808">Transferase</keyword>
<reference evidence="5" key="3">
    <citation type="journal article" date="2014" name="Nature">
        <title>Elephant shark genome provides unique insights into gnathostome evolution.</title>
        <authorList>
            <consortium name="International Elephant Shark Genome Sequencing Consortium"/>
            <person name="Venkatesh B."/>
            <person name="Lee A.P."/>
            <person name="Ravi V."/>
            <person name="Maurya A.K."/>
            <person name="Lian M.M."/>
            <person name="Swann J.B."/>
            <person name="Ohta Y."/>
            <person name="Flajnik M.F."/>
            <person name="Sutoh Y."/>
            <person name="Kasahara M."/>
            <person name="Hoon S."/>
            <person name="Gangu V."/>
            <person name="Roy S.W."/>
            <person name="Irimia M."/>
            <person name="Korzh V."/>
            <person name="Kondrychyn I."/>
            <person name="Lim Z.W."/>
            <person name="Tay B.H."/>
            <person name="Tohari S."/>
            <person name="Kong K.W."/>
            <person name="Ho S."/>
            <person name="Lorente-Galdos B."/>
            <person name="Quilez J."/>
            <person name="Marques-Bonet T."/>
            <person name="Raney B.J."/>
            <person name="Ingham P.W."/>
            <person name="Tay A."/>
            <person name="Hillier L.W."/>
            <person name="Minx P."/>
            <person name="Boehm T."/>
            <person name="Wilson R.K."/>
            <person name="Brenner S."/>
            <person name="Warren W.C."/>
        </authorList>
    </citation>
    <scope>NUCLEOTIDE SEQUENCE [LARGE SCALE GENOMIC DNA]</scope>
</reference>
<reference evidence="5" key="2">
    <citation type="journal article" date="2007" name="PLoS Biol.">
        <title>Survey sequencing and comparative analysis of the elephant shark (Callorhinchus milii) genome.</title>
        <authorList>
            <person name="Venkatesh B."/>
            <person name="Kirkness E.F."/>
            <person name="Loh Y.H."/>
            <person name="Halpern A.L."/>
            <person name="Lee A.P."/>
            <person name="Johnson J."/>
            <person name="Dandona N."/>
            <person name="Viswanathan L.D."/>
            <person name="Tay A."/>
            <person name="Venter J.C."/>
            <person name="Strausberg R.L."/>
            <person name="Brenner S."/>
        </authorList>
    </citation>
    <scope>NUCLEOTIDE SEQUENCE [LARGE SCALE GENOMIC DNA]</scope>
</reference>
<comment type="catalytic activity">
    <reaction evidence="3">
        <text>glutathione + H2O = L-cysteinylglycine + L-glutamate</text>
        <dbReference type="Rhea" id="RHEA:28807"/>
        <dbReference type="ChEBI" id="CHEBI:15377"/>
        <dbReference type="ChEBI" id="CHEBI:29985"/>
        <dbReference type="ChEBI" id="CHEBI:57925"/>
        <dbReference type="ChEBI" id="CHEBI:61694"/>
        <dbReference type="EC" id="3.4.19.13"/>
    </reaction>
</comment>
<dbReference type="PRINTS" id="PR01210">
    <property type="entry name" value="GGTRANSPTASE"/>
</dbReference>
<sequence length="666" mass="72442">MADDRTEPGQDTNLGAYSPVDYMSITSFPRLPEDDAGSTENVLRFRKEDDCSLGDPDPADPDLFLKSARLRRLPSSSSEMGSQEMSPLRVTSKDPFSGDCTCRQDGLTVIITACLTFATGVTVALVMQIYFGDPQIFHQGTVVTDVARCSALGTEILNRDGSSVDAAIVSALCSGIIHPHSSGIGGGGVMLVHDIRKNESFILDFRETAPAEVEDYRASWFLTNVLFSLFMQPGLLVAIPGMLKGLYQAHQLYGRISWSKLMAAAADVAKEGFNITQELGRLDRSLKDKNLSDNFRETFLPYGQPLQPGAFMKRSDLAAVLNAVGVEGTSAFYNTNVTEEMVSEVRSKGGVMSEEDFANYTVIVEKPVEGSYQGHLVLTAPPPHVGPALISALNIMEGFNITTQAARNLTFHLLAEVGEISELLKFLHSCLMIICFSISLLVSSKSEANVLRQLINDSVANPPGHYMQFNSLEAGHPVSQVHVIGPDDLIVSVVSSLNRPFGSGIMTTSGILLNSQMLDFSWNKTQDSSTMNLRNNIQPGKRPMSFLLPTIARPLRGMCGTYLSLGASSGIKSLSSITEVLLNIFSFRKNLNESLTLGRLAPQLHPNNLQVDNEFLEEDVEFLEDRGHVVVREEILSSVHIAKRVNDIITGAKDPRSSDAAASVIS</sequence>
<keyword evidence="3" id="KW-0812">Transmembrane</keyword>
<dbReference type="Gene3D" id="3.60.20.40">
    <property type="match status" value="1"/>
</dbReference>
<gene>
    <name evidence="4" type="primary">LOC103186292</name>
</gene>
<protein>
    <recommendedName>
        <fullName evidence="3">Glutathione hydrolase</fullName>
        <ecNumber evidence="3">2.3.2.2</ecNumber>
        <ecNumber evidence="3">3.4.19.13</ecNumber>
    </recommendedName>
    <alternativeName>
        <fullName evidence="3">Gamma-glutamyltransferase</fullName>
    </alternativeName>
    <alternativeName>
        <fullName evidence="3">Gamma-glutamyltranspeptidase</fullName>
    </alternativeName>
</protein>
<evidence type="ECO:0000256" key="2">
    <source>
        <dbReference type="PIRSR" id="PIRSR600101-2"/>
    </source>
</evidence>
<comment type="pathway">
    <text evidence="3">Sulfur metabolism; glutathione metabolism.</text>
</comment>
<feature type="binding site" evidence="2">
    <location>
        <begin position="496"/>
        <end position="498"/>
    </location>
    <ligand>
        <name>L-glutamate</name>
        <dbReference type="ChEBI" id="CHEBI:29985"/>
    </ligand>
</feature>
<dbReference type="FunFam" id="3.60.20.40:FF:000002">
    <property type="entry name" value="gamma-glutamyltransferase 7"/>
    <property type="match status" value="1"/>
</dbReference>
<dbReference type="Ensembl" id="ENSCMIT00000038928.1">
    <property type="protein sequence ID" value="ENSCMIP00000038378.1"/>
    <property type="gene ID" value="ENSCMIG00000016106.1"/>
</dbReference>
<feature type="transmembrane region" description="Helical" evidence="3">
    <location>
        <begin position="107"/>
        <end position="131"/>
    </location>
</feature>
<feature type="binding site" evidence="2">
    <location>
        <position position="519"/>
    </location>
    <ligand>
        <name>L-glutamate</name>
        <dbReference type="ChEBI" id="CHEBI:29985"/>
    </ligand>
</feature>
<evidence type="ECO:0000256" key="1">
    <source>
        <dbReference type="ARBA" id="ARBA00009381"/>
    </source>
</evidence>
<dbReference type="PANTHER" id="PTHR11686">
    <property type="entry name" value="GAMMA GLUTAMYL TRANSPEPTIDASE"/>
    <property type="match status" value="1"/>
</dbReference>
<keyword evidence="3" id="KW-0378">Hydrolase</keyword>
<reference evidence="5" key="1">
    <citation type="journal article" date="2006" name="Science">
        <title>Ancient noncoding elements conserved in the human genome.</title>
        <authorList>
            <person name="Venkatesh B."/>
            <person name="Kirkness E.F."/>
            <person name="Loh Y.H."/>
            <person name="Halpern A.L."/>
            <person name="Lee A.P."/>
            <person name="Johnson J."/>
            <person name="Dandona N."/>
            <person name="Viswanathan L.D."/>
            <person name="Tay A."/>
            <person name="Venter J.C."/>
            <person name="Strausberg R.L."/>
            <person name="Brenner S."/>
        </authorList>
    </citation>
    <scope>NUCLEOTIDE SEQUENCE [LARGE SCALE GENOMIC DNA]</scope>
</reference>
<dbReference type="GeneTree" id="ENSGT00940000156917"/>
<keyword evidence="3" id="KW-1133">Transmembrane helix</keyword>
<comment type="similarity">
    <text evidence="1">Belongs to the gamma-glutamyltransferase family.</text>
</comment>
<dbReference type="GO" id="GO:0036374">
    <property type="term" value="F:glutathione hydrolase activity"/>
    <property type="evidence" value="ECO:0007669"/>
    <property type="project" value="UniProtKB-UniRule"/>
</dbReference>
<keyword evidence="3" id="KW-0472">Membrane</keyword>
<evidence type="ECO:0000313" key="5">
    <source>
        <dbReference type="Proteomes" id="UP000314986"/>
    </source>
</evidence>
<comment type="catalytic activity">
    <reaction evidence="3">
        <text>an S-substituted glutathione + H2O = an S-substituted L-cysteinylglycine + L-glutamate</text>
        <dbReference type="Rhea" id="RHEA:59468"/>
        <dbReference type="ChEBI" id="CHEBI:15377"/>
        <dbReference type="ChEBI" id="CHEBI:29985"/>
        <dbReference type="ChEBI" id="CHEBI:90779"/>
        <dbReference type="ChEBI" id="CHEBI:143103"/>
        <dbReference type="EC" id="3.4.19.13"/>
    </reaction>
</comment>
<dbReference type="Pfam" id="PF01019">
    <property type="entry name" value="G_glu_transpept"/>
    <property type="match status" value="1"/>
</dbReference>
<dbReference type="UniPathway" id="UPA00204"/>
<organism evidence="4 5">
    <name type="scientific">Callorhinchus milii</name>
    <name type="common">Ghost shark</name>
    <dbReference type="NCBI Taxonomy" id="7868"/>
    <lineage>
        <taxon>Eukaryota</taxon>
        <taxon>Metazoa</taxon>
        <taxon>Chordata</taxon>
        <taxon>Craniata</taxon>
        <taxon>Vertebrata</taxon>
        <taxon>Chondrichthyes</taxon>
        <taxon>Holocephali</taxon>
        <taxon>Chimaeriformes</taxon>
        <taxon>Callorhinchidae</taxon>
        <taxon>Callorhinchus</taxon>
    </lineage>
</organism>